<dbReference type="Proteomes" id="UP000198924">
    <property type="component" value="Unassembled WGS sequence"/>
</dbReference>
<dbReference type="SUPFAM" id="SSF46785">
    <property type="entry name" value="Winged helix' DNA-binding domain"/>
    <property type="match status" value="1"/>
</dbReference>
<evidence type="ECO:0000256" key="3">
    <source>
        <dbReference type="ARBA" id="ARBA00023125"/>
    </source>
</evidence>
<evidence type="ECO:0000313" key="6">
    <source>
        <dbReference type="EMBL" id="SFK04919.1"/>
    </source>
</evidence>
<dbReference type="Pfam" id="PF03466">
    <property type="entry name" value="LysR_substrate"/>
    <property type="match status" value="1"/>
</dbReference>
<dbReference type="InterPro" id="IPR036390">
    <property type="entry name" value="WH_DNA-bd_sf"/>
</dbReference>
<dbReference type="OrthoDB" id="9775392at2"/>
<keyword evidence="4" id="KW-0804">Transcription</keyword>
<keyword evidence="3" id="KW-0238">DNA-binding</keyword>
<evidence type="ECO:0000259" key="5">
    <source>
        <dbReference type="PROSITE" id="PS50931"/>
    </source>
</evidence>
<dbReference type="InterPro" id="IPR000847">
    <property type="entry name" value="LysR_HTH_N"/>
</dbReference>
<dbReference type="GO" id="GO:0032993">
    <property type="term" value="C:protein-DNA complex"/>
    <property type="evidence" value="ECO:0007669"/>
    <property type="project" value="TreeGrafter"/>
</dbReference>
<dbReference type="SUPFAM" id="SSF53850">
    <property type="entry name" value="Periplasmic binding protein-like II"/>
    <property type="match status" value="1"/>
</dbReference>
<dbReference type="AlphaFoldDB" id="A0A1I3WCH6"/>
<organism evidence="6 7">
    <name type="scientific">Methylophaga sulfidovorans</name>
    <dbReference type="NCBI Taxonomy" id="45496"/>
    <lineage>
        <taxon>Bacteria</taxon>
        <taxon>Pseudomonadati</taxon>
        <taxon>Pseudomonadota</taxon>
        <taxon>Gammaproteobacteria</taxon>
        <taxon>Thiotrichales</taxon>
        <taxon>Piscirickettsiaceae</taxon>
        <taxon>Methylophaga</taxon>
    </lineage>
</organism>
<dbReference type="InterPro" id="IPR036388">
    <property type="entry name" value="WH-like_DNA-bd_sf"/>
</dbReference>
<dbReference type="CDD" id="cd08411">
    <property type="entry name" value="PBP2_OxyR"/>
    <property type="match status" value="1"/>
</dbReference>
<proteinExistence type="inferred from homology"/>
<dbReference type="PROSITE" id="PS50931">
    <property type="entry name" value="HTH_LYSR"/>
    <property type="match status" value="1"/>
</dbReference>
<sequence length="308" mass="34087">MRLPTLRQLQYLTAVVEEKHFGHAADKCFVTQSTLSAGIQDLEQLLEVSLLERTNRKVLPTPIGEEIASRAQKILSLSEDLVDLALSEKNPLSGRIQIGIIPTISPFLLPKVLPTVRKQLPELEIVLIEDQSERLLDQLETGSIDVAVLAFPYNTRGLTHREFAKEPFWIALPHNHPLAGKDKLRADELPTNELLLLAEGHCLREHALSACQLPASAQRKSVQATSLYTLIEMVASGLGITLIPDMAINSDMVIHSDISLVPLAADKEQATREIGLVWRPSFRRTATLEQLAKTFSDALADTSYSLRA</sequence>
<dbReference type="EMBL" id="FOSH01000004">
    <property type="protein sequence ID" value="SFK04919.1"/>
    <property type="molecule type" value="Genomic_DNA"/>
</dbReference>
<name>A0A1I3WCH6_9GAMM</name>
<evidence type="ECO:0000256" key="1">
    <source>
        <dbReference type="ARBA" id="ARBA00009437"/>
    </source>
</evidence>
<evidence type="ECO:0000256" key="2">
    <source>
        <dbReference type="ARBA" id="ARBA00023015"/>
    </source>
</evidence>
<reference evidence="7" key="1">
    <citation type="submission" date="2016-10" db="EMBL/GenBank/DDBJ databases">
        <authorList>
            <person name="Varghese N."/>
            <person name="Submissions S."/>
        </authorList>
    </citation>
    <scope>NUCLEOTIDE SEQUENCE [LARGE SCALE GENOMIC DNA]</scope>
    <source>
        <strain evidence="7">DSM 11578</strain>
    </source>
</reference>
<accession>A0A1I3WCH6</accession>
<dbReference type="GO" id="GO:0003677">
    <property type="term" value="F:DNA binding"/>
    <property type="evidence" value="ECO:0007669"/>
    <property type="project" value="UniProtKB-KW"/>
</dbReference>
<dbReference type="RefSeq" id="WP_091711978.1">
    <property type="nucleotide sequence ID" value="NZ_FOSH01000004.1"/>
</dbReference>
<comment type="similarity">
    <text evidence="1">Belongs to the LysR transcriptional regulatory family.</text>
</comment>
<protein>
    <submittedName>
        <fullName evidence="6">LysR family transcriptional regulator, hydrogen peroxide-inducible genes activator</fullName>
    </submittedName>
</protein>
<dbReference type="FunFam" id="1.10.10.10:FF:000001">
    <property type="entry name" value="LysR family transcriptional regulator"/>
    <property type="match status" value="1"/>
</dbReference>
<evidence type="ECO:0000256" key="4">
    <source>
        <dbReference type="ARBA" id="ARBA00023163"/>
    </source>
</evidence>
<evidence type="ECO:0000313" key="7">
    <source>
        <dbReference type="Proteomes" id="UP000198924"/>
    </source>
</evidence>
<dbReference type="Pfam" id="PF00126">
    <property type="entry name" value="HTH_1"/>
    <property type="match status" value="1"/>
</dbReference>
<gene>
    <name evidence="6" type="ORF">SAMN04488079_104131</name>
</gene>
<dbReference type="Gene3D" id="3.40.190.10">
    <property type="entry name" value="Periplasmic binding protein-like II"/>
    <property type="match status" value="2"/>
</dbReference>
<dbReference type="PANTHER" id="PTHR30346:SF10">
    <property type="entry name" value="TRANSCRIPTIONAL REGULATOR OF OXIDATIVE STRESS OXYR"/>
    <property type="match status" value="1"/>
</dbReference>
<dbReference type="PANTHER" id="PTHR30346">
    <property type="entry name" value="TRANSCRIPTIONAL DUAL REGULATOR HCAR-RELATED"/>
    <property type="match status" value="1"/>
</dbReference>
<dbReference type="Gene3D" id="1.10.10.10">
    <property type="entry name" value="Winged helix-like DNA-binding domain superfamily/Winged helix DNA-binding domain"/>
    <property type="match status" value="1"/>
</dbReference>
<feature type="domain" description="HTH lysR-type" evidence="5">
    <location>
        <begin position="4"/>
        <end position="61"/>
    </location>
</feature>
<keyword evidence="2" id="KW-0805">Transcription regulation</keyword>
<dbReference type="InterPro" id="IPR005119">
    <property type="entry name" value="LysR_subst-bd"/>
</dbReference>
<dbReference type="STRING" id="45496.SAMN04488079_104131"/>
<keyword evidence="7" id="KW-1185">Reference proteome</keyword>
<dbReference type="GO" id="GO:0003700">
    <property type="term" value="F:DNA-binding transcription factor activity"/>
    <property type="evidence" value="ECO:0007669"/>
    <property type="project" value="InterPro"/>
</dbReference>